<evidence type="ECO:0000313" key="4">
    <source>
        <dbReference type="Proteomes" id="UP001159663"/>
    </source>
</evidence>
<dbReference type="EMBL" id="JAKMYX010000065">
    <property type="protein sequence ID" value="MDH5922628.1"/>
    <property type="molecule type" value="Genomic_DNA"/>
</dbReference>
<evidence type="ECO:0000313" key="3">
    <source>
        <dbReference type="EMBL" id="MDH5922628.1"/>
    </source>
</evidence>
<dbReference type="GO" id="GO:0019867">
    <property type="term" value="C:outer membrane"/>
    <property type="evidence" value="ECO:0007669"/>
    <property type="project" value="InterPro"/>
</dbReference>
<dbReference type="RefSeq" id="WP_017081824.1">
    <property type="nucleotide sequence ID" value="NZ_AP025509.1"/>
</dbReference>
<dbReference type="InterPro" id="IPR000184">
    <property type="entry name" value="Bac_surfAg_D15"/>
</dbReference>
<dbReference type="Gene3D" id="2.40.160.50">
    <property type="entry name" value="membrane protein fhac: a member of the omp85/tpsb transporter family"/>
    <property type="match status" value="1"/>
</dbReference>
<reference evidence="3" key="1">
    <citation type="submission" date="2022-01" db="EMBL/GenBank/DDBJ databases">
        <title>Vibrio aestuarianus Clade A and Clade B isolates are associated with Pacific oyster (Crassostrea gigas) disease outbreaks across Ireland.</title>
        <authorList>
            <person name="Coyle N."/>
            <person name="O'Toole C."/>
            <person name="Thomas J.C.L."/>
            <person name="Ryder D."/>
            <person name="Cheslett D."/>
            <person name="Feist S."/>
            <person name="Bean T."/>
            <person name="Joseph A."/>
            <person name="Waina A."/>
            <person name="Feil E."/>
            <person name="Verner-Jeffreys D.W."/>
        </authorList>
    </citation>
    <scope>NUCLEOTIDE SEQUENCE</scope>
    <source>
        <strain evidence="3">S/17/14 A</strain>
    </source>
</reference>
<keyword evidence="2" id="KW-0472">Membrane</keyword>
<accession>A0A2G4B2Z3</accession>
<dbReference type="AlphaFoldDB" id="A0A2G4B2Z3"/>
<evidence type="ECO:0000256" key="2">
    <source>
        <dbReference type="ARBA" id="ARBA00023136"/>
    </source>
</evidence>
<proteinExistence type="predicted"/>
<organism evidence="3 4">
    <name type="scientific">Vibrio splendidus</name>
    <dbReference type="NCBI Taxonomy" id="29497"/>
    <lineage>
        <taxon>Bacteria</taxon>
        <taxon>Pseudomonadati</taxon>
        <taxon>Pseudomonadota</taxon>
        <taxon>Gammaproteobacteria</taxon>
        <taxon>Vibrionales</taxon>
        <taxon>Vibrionaceae</taxon>
        <taxon>Vibrio</taxon>
    </lineage>
</organism>
<comment type="subcellular location">
    <subcellularLocation>
        <location evidence="1">Membrane</location>
    </subcellularLocation>
</comment>
<gene>
    <name evidence="3" type="ORF">L8R85_16475</name>
</gene>
<dbReference type="Pfam" id="PF01103">
    <property type="entry name" value="Omp85"/>
    <property type="match status" value="1"/>
</dbReference>
<protein>
    <submittedName>
        <fullName evidence="3">BamA/TamA family outer membrane protein</fullName>
    </submittedName>
</protein>
<sequence>MIFLKVGGLINPFENNIVGVVMVCVISLVSFSSMAATPVSSKYVLERINEIKLNKNNLIIPFAFNTESMGFNMGVGGVFQGIGQEQLKVGAAAYSGGADSYALGGGVWNYQVESIERLFISVYGMYAYYPENTAYTGAEYYPYPNGVPIPGSSSSSSEQNIQASGFSNWLDIKLEYILPIGTGKSEIIKSYRVSNGLLVDLPVRHQWNPFEYGSTTIIMNQFNRYQSFENEDQISGDLHAIEFGVQYDNTDFYPNPSMGSRQYLSFSGDGNLIDSDGDWNFIQLDVSKYFSMGQSQFASQRILAFNLWTGYSPSWSVNNDSDSGRLVENSPPYNEGATLGGWNRMRGYDSYRFHDKASLYLSGEYRYTLKYNPITNVNWLSFLNVDWFQLVGFVEVGEVASDYNLKELTSDMKMDVGVSLRAFAGGIVVRTDLAVSNEGANLWFMVNQPF</sequence>
<evidence type="ECO:0000256" key="1">
    <source>
        <dbReference type="ARBA" id="ARBA00004370"/>
    </source>
</evidence>
<comment type="caution">
    <text evidence="3">The sequence shown here is derived from an EMBL/GenBank/DDBJ whole genome shotgun (WGS) entry which is preliminary data.</text>
</comment>
<dbReference type="Proteomes" id="UP001159663">
    <property type="component" value="Unassembled WGS sequence"/>
</dbReference>
<name>A0A2G4B2Z3_VIBSP</name>